<accession>A0A1Y2BTC9</accession>
<dbReference type="AlphaFoldDB" id="A0A1Y2BTC9"/>
<evidence type="ECO:0000256" key="1">
    <source>
        <dbReference type="SAM" id="MobiDB-lite"/>
    </source>
</evidence>
<name>A0A1Y2BTC9_9FUNG</name>
<evidence type="ECO:0000313" key="3">
    <source>
        <dbReference type="Proteomes" id="UP000193642"/>
    </source>
</evidence>
<gene>
    <name evidence="2" type="ORF">BCR33DRAFT_721180</name>
</gene>
<proteinExistence type="predicted"/>
<reference evidence="2 3" key="1">
    <citation type="submission" date="2016-07" db="EMBL/GenBank/DDBJ databases">
        <title>Pervasive Adenine N6-methylation of Active Genes in Fungi.</title>
        <authorList>
            <consortium name="DOE Joint Genome Institute"/>
            <person name="Mondo S.J."/>
            <person name="Dannebaum R.O."/>
            <person name="Kuo R.C."/>
            <person name="Labutti K."/>
            <person name="Haridas S."/>
            <person name="Kuo A."/>
            <person name="Salamov A."/>
            <person name="Ahrendt S.R."/>
            <person name="Lipzen A."/>
            <person name="Sullivan W."/>
            <person name="Andreopoulos W.B."/>
            <person name="Clum A."/>
            <person name="Lindquist E."/>
            <person name="Daum C."/>
            <person name="Ramamoorthy G.K."/>
            <person name="Gryganskyi A."/>
            <person name="Culley D."/>
            <person name="Magnuson J.K."/>
            <person name="James T.Y."/>
            <person name="O'Malley M.A."/>
            <person name="Stajich J.E."/>
            <person name="Spatafora J.W."/>
            <person name="Visel A."/>
            <person name="Grigoriev I.V."/>
        </authorList>
    </citation>
    <scope>NUCLEOTIDE SEQUENCE [LARGE SCALE GENOMIC DNA]</scope>
    <source>
        <strain evidence="2 3">JEL800</strain>
    </source>
</reference>
<keyword evidence="3" id="KW-1185">Reference proteome</keyword>
<dbReference type="Proteomes" id="UP000193642">
    <property type="component" value="Unassembled WGS sequence"/>
</dbReference>
<comment type="caution">
    <text evidence="2">The sequence shown here is derived from an EMBL/GenBank/DDBJ whole genome shotgun (WGS) entry which is preliminary data.</text>
</comment>
<organism evidence="2 3">
    <name type="scientific">Rhizoclosmatium globosum</name>
    <dbReference type="NCBI Taxonomy" id="329046"/>
    <lineage>
        <taxon>Eukaryota</taxon>
        <taxon>Fungi</taxon>
        <taxon>Fungi incertae sedis</taxon>
        <taxon>Chytridiomycota</taxon>
        <taxon>Chytridiomycota incertae sedis</taxon>
        <taxon>Chytridiomycetes</taxon>
        <taxon>Chytridiales</taxon>
        <taxon>Chytriomycetaceae</taxon>
        <taxon>Rhizoclosmatium</taxon>
    </lineage>
</organism>
<feature type="region of interest" description="Disordered" evidence="1">
    <location>
        <begin position="1"/>
        <end position="22"/>
    </location>
</feature>
<protein>
    <submittedName>
        <fullName evidence="2">Uncharacterized protein</fullName>
    </submittedName>
</protein>
<dbReference type="EMBL" id="MCGO01000047">
    <property type="protein sequence ID" value="ORY37993.1"/>
    <property type="molecule type" value="Genomic_DNA"/>
</dbReference>
<feature type="compositionally biased region" description="Polar residues" evidence="1">
    <location>
        <begin position="1"/>
        <end position="14"/>
    </location>
</feature>
<sequence length="66" mass="7716">MSRNPLSKLASSNEAEPEAQPKLPRKAIPHIRICVLVFIFGELRGFTGLTWFDRWFHRTSNPHWRA</sequence>
<evidence type="ECO:0000313" key="2">
    <source>
        <dbReference type="EMBL" id="ORY37993.1"/>
    </source>
</evidence>